<comment type="caution">
    <text evidence="1">The sequence shown here is derived from an EMBL/GenBank/DDBJ whole genome shotgun (WGS) entry which is preliminary data.</text>
</comment>
<evidence type="ECO:0000313" key="2">
    <source>
        <dbReference type="Proteomes" id="UP001521785"/>
    </source>
</evidence>
<proteinExistence type="predicted"/>
<reference evidence="1 2" key="1">
    <citation type="submission" date="2024-02" db="EMBL/GenBank/DDBJ databases">
        <title>De novo assembly and annotation of 12 fungi associated with fruit tree decline syndrome in Ontario, Canada.</title>
        <authorList>
            <person name="Sulman M."/>
            <person name="Ellouze W."/>
            <person name="Ilyukhin E."/>
        </authorList>
    </citation>
    <scope>NUCLEOTIDE SEQUENCE [LARGE SCALE GENOMIC DNA]</scope>
    <source>
        <strain evidence="1 2">M42-189</strain>
    </source>
</reference>
<keyword evidence="2" id="KW-1185">Reference proteome</keyword>
<evidence type="ECO:0000313" key="1">
    <source>
        <dbReference type="EMBL" id="KAL1611882.1"/>
    </source>
</evidence>
<protein>
    <submittedName>
        <fullName evidence="1">Uncharacterized protein</fullName>
    </submittedName>
</protein>
<dbReference type="EMBL" id="JAKJXO020000001">
    <property type="protein sequence ID" value="KAL1611882.1"/>
    <property type="molecule type" value="Genomic_DNA"/>
</dbReference>
<dbReference type="Proteomes" id="UP001521785">
    <property type="component" value="Unassembled WGS sequence"/>
</dbReference>
<accession>A0ABR3S5B6</accession>
<sequence length="233" mass="26353">MSSSAPYLFHVTSQQTQVSPQTWKEWQDSLPDLVKTLTSVRATFYEEIDLPSNASSGSTRNFLAMYQSEIENPLDAKNGMDLRTTATEDGAKSDMTGDFDARNYALIQVYDPQNLGEVPPPEILTTEAQPADPSDFDTWFRTEHISQLAAFPGYRRTLRYKLGPKTAWTKGDDVPLFLAVHEVEDARVWMEGRAEAARKSKPSEWAVRNVKGCRVFRARGWRLVGEQGTKDRE</sequence>
<gene>
    <name evidence="1" type="ORF">SLS60_000104</name>
</gene>
<organism evidence="1 2">
    <name type="scientific">Paraconiothyrium brasiliense</name>
    <dbReference type="NCBI Taxonomy" id="300254"/>
    <lineage>
        <taxon>Eukaryota</taxon>
        <taxon>Fungi</taxon>
        <taxon>Dikarya</taxon>
        <taxon>Ascomycota</taxon>
        <taxon>Pezizomycotina</taxon>
        <taxon>Dothideomycetes</taxon>
        <taxon>Pleosporomycetidae</taxon>
        <taxon>Pleosporales</taxon>
        <taxon>Massarineae</taxon>
        <taxon>Didymosphaeriaceae</taxon>
        <taxon>Paraconiothyrium</taxon>
    </lineage>
</organism>
<name>A0ABR3S5B6_9PLEO</name>